<evidence type="ECO:0000313" key="6">
    <source>
        <dbReference type="Proteomes" id="UP001642540"/>
    </source>
</evidence>
<feature type="region of interest" description="Disordered" evidence="3">
    <location>
        <begin position="96"/>
        <end position="122"/>
    </location>
</feature>
<evidence type="ECO:0000256" key="4">
    <source>
        <dbReference type="SAM" id="Phobius"/>
    </source>
</evidence>
<name>A0ABP1Q834_9HEXA</name>
<dbReference type="InterPro" id="IPR004947">
    <property type="entry name" value="DNase_II"/>
</dbReference>
<evidence type="ECO:0000256" key="1">
    <source>
        <dbReference type="ARBA" id="ARBA00007527"/>
    </source>
</evidence>
<keyword evidence="6" id="KW-1185">Reference proteome</keyword>
<sequence length="566" mass="62267">MQWHYYNRSQSPFLLSPTSGFSLLFACYFFASIVPKDIAAIPSYNTETTAVPPVKCKNEQGKDVDWFVAYKLPKIRTSANPLVRAGLAYAYIEPSPANSTKVSSTTRDGSVPHEEKGSLSRGHEGIGTTFTATWTLSKFGIDSPGSMVGRTVAKLYVKNVQDAAFLTYNDQPPVGPTINSGGHTKGIIVTSLASGFWLQHSVPHFPLITSNYQYTYPATGKSNGQVFHCISFPSSGDVDNLGKILDITKPHIVNYTFPSDSFKTVLPQLVAVVNHHHSFPHLDLDLVNPTINPFNQMQPGITLNENELLTPPVLSPCVNEIDEKGCLIKQLGINNSDHHIIGRENQPQKDWDLLEFRSANGKTFHAFVKGPSFNEDIYSAWIAPNFNTKLEVQSWLNGPNPYASNCTLADLSVYNILGKRIAGQVFSTHNDHSKWAVSTDDHRQQRLVCISDLNRMEHQLKRGGVAVCFMDASIWSTFNSSIIDVQPCPRLLAENATAVRGISSSLSPSSSSTASSSVVNETYVGISAADGIKVGKSSLHSFNQSRSRSRHQKRKVKSRTFSFIAI</sequence>
<evidence type="ECO:0000313" key="5">
    <source>
        <dbReference type="EMBL" id="CAL8092961.1"/>
    </source>
</evidence>
<evidence type="ECO:0008006" key="7">
    <source>
        <dbReference type="Google" id="ProtNLM"/>
    </source>
</evidence>
<comment type="caution">
    <text evidence="5">The sequence shown here is derived from an EMBL/GenBank/DDBJ whole genome shotgun (WGS) entry which is preliminary data.</text>
</comment>
<feature type="transmembrane region" description="Helical" evidence="4">
    <location>
        <begin position="12"/>
        <end position="31"/>
    </location>
</feature>
<dbReference type="Pfam" id="PF03265">
    <property type="entry name" value="DNase_II"/>
    <property type="match status" value="3"/>
</dbReference>
<dbReference type="PANTHER" id="PTHR10858">
    <property type="entry name" value="DEOXYRIBONUCLEASE II"/>
    <property type="match status" value="1"/>
</dbReference>
<keyword evidence="4" id="KW-0472">Membrane</keyword>
<dbReference type="EMBL" id="CAXLJM020000026">
    <property type="protein sequence ID" value="CAL8092961.1"/>
    <property type="molecule type" value="Genomic_DNA"/>
</dbReference>
<feature type="compositionally biased region" description="Basic and acidic residues" evidence="3">
    <location>
        <begin position="110"/>
        <end position="122"/>
    </location>
</feature>
<protein>
    <recommendedName>
        <fullName evidence="7">Plancitoxin-1</fullName>
    </recommendedName>
</protein>
<dbReference type="CDD" id="cd09120">
    <property type="entry name" value="PLDc_DNaseII_1"/>
    <property type="match status" value="1"/>
</dbReference>
<comment type="similarity">
    <text evidence="1">Belongs to the DNase II family.</text>
</comment>
<feature type="compositionally biased region" description="Polar residues" evidence="3">
    <location>
        <begin position="96"/>
        <end position="108"/>
    </location>
</feature>
<dbReference type="PANTHER" id="PTHR10858:SF30">
    <property type="entry name" value="CELL-DEATH-RELATED NUCLEASE 7"/>
    <property type="match status" value="1"/>
</dbReference>
<gene>
    <name evidence="5" type="ORF">ODALV1_LOCUS8363</name>
</gene>
<evidence type="ECO:0000256" key="3">
    <source>
        <dbReference type="SAM" id="MobiDB-lite"/>
    </source>
</evidence>
<organism evidence="5 6">
    <name type="scientific">Orchesella dallaii</name>
    <dbReference type="NCBI Taxonomy" id="48710"/>
    <lineage>
        <taxon>Eukaryota</taxon>
        <taxon>Metazoa</taxon>
        <taxon>Ecdysozoa</taxon>
        <taxon>Arthropoda</taxon>
        <taxon>Hexapoda</taxon>
        <taxon>Collembola</taxon>
        <taxon>Entomobryomorpha</taxon>
        <taxon>Entomobryoidea</taxon>
        <taxon>Orchesellidae</taxon>
        <taxon>Orchesellinae</taxon>
        <taxon>Orchesella</taxon>
    </lineage>
</organism>
<accession>A0ABP1Q834</accession>
<keyword evidence="4" id="KW-0812">Transmembrane</keyword>
<proteinExistence type="inferred from homology"/>
<keyword evidence="4" id="KW-1133">Transmembrane helix</keyword>
<reference evidence="5 6" key="1">
    <citation type="submission" date="2024-08" db="EMBL/GenBank/DDBJ databases">
        <authorList>
            <person name="Cucini C."/>
            <person name="Frati F."/>
        </authorList>
    </citation>
    <scope>NUCLEOTIDE SEQUENCE [LARGE SCALE GENOMIC DNA]</scope>
</reference>
<dbReference type="Proteomes" id="UP001642540">
    <property type="component" value="Unassembled WGS sequence"/>
</dbReference>
<evidence type="ECO:0000256" key="2">
    <source>
        <dbReference type="ARBA" id="ARBA00022801"/>
    </source>
</evidence>
<keyword evidence="2" id="KW-0378">Hydrolase</keyword>